<protein>
    <submittedName>
        <fullName evidence="1">Uncharacterized protein</fullName>
    </submittedName>
</protein>
<dbReference type="Proteomes" id="UP000033881">
    <property type="component" value="Unassembled WGS sequence"/>
</dbReference>
<gene>
    <name evidence="1" type="ORF">UT24_C0003G0005</name>
</gene>
<reference evidence="1 2" key="1">
    <citation type="journal article" date="2015" name="Nature">
        <title>rRNA introns, odd ribosomes, and small enigmatic genomes across a large radiation of phyla.</title>
        <authorList>
            <person name="Brown C.T."/>
            <person name="Hug L.A."/>
            <person name="Thomas B.C."/>
            <person name="Sharon I."/>
            <person name="Castelle C.J."/>
            <person name="Singh A."/>
            <person name="Wilkins M.J."/>
            <person name="Williams K.H."/>
            <person name="Banfield J.F."/>
        </authorList>
    </citation>
    <scope>NUCLEOTIDE SEQUENCE [LARGE SCALE GENOMIC DNA]</scope>
</reference>
<evidence type="ECO:0000313" key="1">
    <source>
        <dbReference type="EMBL" id="KKR01598.1"/>
    </source>
</evidence>
<accession>A0A0G0MEJ6</accession>
<proteinExistence type="predicted"/>
<dbReference type="EMBL" id="LBWB01000003">
    <property type="protein sequence ID" value="KKR01598.1"/>
    <property type="molecule type" value="Genomic_DNA"/>
</dbReference>
<evidence type="ECO:0000313" key="2">
    <source>
        <dbReference type="Proteomes" id="UP000033881"/>
    </source>
</evidence>
<dbReference type="STRING" id="1618574.UT24_C0003G0005"/>
<comment type="caution">
    <text evidence="1">The sequence shown here is derived from an EMBL/GenBank/DDBJ whole genome shotgun (WGS) entry which is preliminary data.</text>
</comment>
<dbReference type="AlphaFoldDB" id="A0A0G0MEJ6"/>
<sequence>MNVRVVRLTSDEVFDIIKSDRTWELCTLRQLAINGDDGIATLGEDFRWHWIRGGVKAVIDYARKNPERTVRLALDQGSKWYGKCKAKNLRIKVWE</sequence>
<organism evidence="1 2">
    <name type="scientific">Candidatus Woesebacteria bacterium GW2011_GWB1_39_12</name>
    <dbReference type="NCBI Taxonomy" id="1618574"/>
    <lineage>
        <taxon>Bacteria</taxon>
        <taxon>Candidatus Woeseibacteriota</taxon>
    </lineage>
</organism>
<name>A0A0G0MEJ6_9BACT</name>